<feature type="domain" description="CBS" evidence="3">
    <location>
        <begin position="20"/>
        <end position="81"/>
    </location>
</feature>
<evidence type="ECO:0000259" key="3">
    <source>
        <dbReference type="PROSITE" id="PS51371"/>
    </source>
</evidence>
<dbReference type="PANTHER" id="PTHR43080">
    <property type="entry name" value="CBS DOMAIN-CONTAINING PROTEIN CBSX3, MITOCHONDRIAL"/>
    <property type="match status" value="1"/>
</dbReference>
<dbReference type="Gene3D" id="3.10.580.10">
    <property type="entry name" value="CBS-domain"/>
    <property type="match status" value="1"/>
</dbReference>
<dbReference type="RefSeq" id="WP_200760623.1">
    <property type="nucleotide sequence ID" value="NZ_AP023366.1"/>
</dbReference>
<dbReference type="PROSITE" id="PS51371">
    <property type="entry name" value="CBS"/>
    <property type="match status" value="1"/>
</dbReference>
<reference evidence="4 5" key="1">
    <citation type="submission" date="2020-08" db="EMBL/GenBank/DDBJ databases">
        <title>Complete Genome Sequence of Effusibacillus dendaii Strain skT53, Isolated from Farmland soil.</title>
        <authorList>
            <person name="Konishi T."/>
            <person name="Kawasaki H."/>
        </authorList>
    </citation>
    <scope>NUCLEOTIDE SEQUENCE [LARGE SCALE GENOMIC DNA]</scope>
    <source>
        <strain evidence="5">skT53</strain>
    </source>
</reference>
<evidence type="ECO:0000313" key="5">
    <source>
        <dbReference type="Proteomes" id="UP000593802"/>
    </source>
</evidence>
<keyword evidence="1 2" id="KW-0129">CBS domain</keyword>
<keyword evidence="5" id="KW-1185">Reference proteome</keyword>
<dbReference type="KEGG" id="eff:skT53_16230"/>
<evidence type="ECO:0000256" key="2">
    <source>
        <dbReference type="PROSITE-ProRule" id="PRU00703"/>
    </source>
</evidence>
<dbReference type="NCBIfam" id="NF041630">
    <property type="entry name" value="CBS_CbpB"/>
    <property type="match status" value="1"/>
</dbReference>
<dbReference type="Pfam" id="PF00571">
    <property type="entry name" value="CBS"/>
    <property type="match status" value="2"/>
</dbReference>
<evidence type="ECO:0000256" key="1">
    <source>
        <dbReference type="ARBA" id="ARBA00023122"/>
    </source>
</evidence>
<dbReference type="InterPro" id="IPR000644">
    <property type="entry name" value="CBS_dom"/>
</dbReference>
<name>A0A7I8D914_9BACL</name>
<dbReference type="CDD" id="cd04643">
    <property type="entry name" value="CBS_pair_bac"/>
    <property type="match status" value="1"/>
</dbReference>
<protein>
    <submittedName>
        <fullName evidence="4">CBS domain-containing protein</fullName>
    </submittedName>
</protein>
<dbReference type="InterPro" id="IPR046342">
    <property type="entry name" value="CBS_dom_sf"/>
</dbReference>
<dbReference type="PANTHER" id="PTHR43080:SF30">
    <property type="entry name" value="CYCLIC DI-AMP RECEPTOR B"/>
    <property type="match status" value="1"/>
</dbReference>
<dbReference type="SUPFAM" id="SSF54631">
    <property type="entry name" value="CBS-domain pair"/>
    <property type="match status" value="1"/>
</dbReference>
<proteinExistence type="predicted"/>
<sequence length="147" mass="16773">MITIDVLNKLLLEQEIKQLIIPARDVANVLLGNSLEHALLVLTHSGYSAIPVLDLQDRIHGLITSNMIFNSMLGVKGPEYEKLEGRKVEDVMNRKVPRLKETESFFRALELSINNPFICMENEQGRFSGILTRRSILALLYRHFRNG</sequence>
<organism evidence="4 5">
    <name type="scientific">Effusibacillus dendaii</name>
    <dbReference type="NCBI Taxonomy" id="2743772"/>
    <lineage>
        <taxon>Bacteria</taxon>
        <taxon>Bacillati</taxon>
        <taxon>Bacillota</taxon>
        <taxon>Bacilli</taxon>
        <taxon>Bacillales</taxon>
        <taxon>Alicyclobacillaceae</taxon>
        <taxon>Effusibacillus</taxon>
    </lineage>
</organism>
<dbReference type="InterPro" id="IPR048125">
    <property type="entry name" value="CBS_CbpB"/>
</dbReference>
<evidence type="ECO:0000313" key="4">
    <source>
        <dbReference type="EMBL" id="BCJ86638.1"/>
    </source>
</evidence>
<dbReference type="InterPro" id="IPR051257">
    <property type="entry name" value="Diverse_CBS-Domain"/>
</dbReference>
<gene>
    <name evidence="4" type="ORF">skT53_16230</name>
</gene>
<dbReference type="AlphaFoldDB" id="A0A7I8D914"/>
<dbReference type="EMBL" id="AP023366">
    <property type="protein sequence ID" value="BCJ86638.1"/>
    <property type="molecule type" value="Genomic_DNA"/>
</dbReference>
<accession>A0A7I8D914</accession>
<dbReference type="Proteomes" id="UP000593802">
    <property type="component" value="Chromosome"/>
</dbReference>